<keyword evidence="9" id="KW-0175">Coiled coil</keyword>
<keyword evidence="10" id="KW-0472">Membrane</keyword>
<evidence type="ECO:0000256" key="11">
    <source>
        <dbReference type="ARBA" id="ARBA00023163"/>
    </source>
</evidence>
<feature type="non-terminal residue" evidence="17">
    <location>
        <position position="1411"/>
    </location>
</feature>
<dbReference type="GO" id="GO:0035101">
    <property type="term" value="C:FACT complex"/>
    <property type="evidence" value="ECO:0007669"/>
    <property type="project" value="UniProtKB-UniRule"/>
</dbReference>
<dbReference type="Pfam" id="PF24824">
    <property type="entry name" value="PH_SPT16"/>
    <property type="match status" value="1"/>
</dbReference>
<dbReference type="InterPro" id="IPR011012">
    <property type="entry name" value="Longin-like_dom_sf"/>
</dbReference>
<name>A0A3M7KS82_AUXPR</name>
<dbReference type="InterPro" id="IPR013953">
    <property type="entry name" value="FACT_SPT16_M"/>
</dbReference>
<keyword evidence="6 14" id="KW-0227">DNA damage</keyword>
<dbReference type="FunFam" id="2.30.29.150:FF:000004">
    <property type="entry name" value="FACT complex subunit SPT16"/>
    <property type="match status" value="1"/>
</dbReference>
<evidence type="ECO:0000256" key="9">
    <source>
        <dbReference type="ARBA" id="ARBA00023054"/>
    </source>
</evidence>
<keyword evidence="12 14" id="KW-0234">DNA repair</keyword>
<dbReference type="GO" id="GO:0006260">
    <property type="term" value="P:DNA replication"/>
    <property type="evidence" value="ECO:0007669"/>
    <property type="project" value="UniProtKB-KW"/>
</dbReference>
<dbReference type="InterPro" id="IPR011993">
    <property type="entry name" value="PH-like_dom_sf"/>
</dbReference>
<dbReference type="Proteomes" id="UP000279271">
    <property type="component" value="Unassembled WGS sequence"/>
</dbReference>
<dbReference type="SUPFAM" id="SSF49447">
    <property type="entry name" value="Second domain of Mu2 adaptin subunit (ap50) of ap2 adaptor"/>
    <property type="match status" value="1"/>
</dbReference>
<evidence type="ECO:0000256" key="7">
    <source>
        <dbReference type="ARBA" id="ARBA00022927"/>
    </source>
</evidence>
<dbReference type="CDD" id="cd09250">
    <property type="entry name" value="AP-1_Mu1_Cterm"/>
    <property type="match status" value="1"/>
</dbReference>
<dbReference type="GO" id="GO:0031491">
    <property type="term" value="F:nucleosome binding"/>
    <property type="evidence" value="ECO:0007669"/>
    <property type="project" value="TreeGrafter"/>
</dbReference>
<evidence type="ECO:0000259" key="16">
    <source>
        <dbReference type="PROSITE" id="PS51072"/>
    </source>
</evidence>
<feature type="compositionally biased region" description="Basic and acidic residues" evidence="15">
    <location>
        <begin position="1377"/>
        <end position="1390"/>
    </location>
</feature>
<dbReference type="Pfam" id="PF21091">
    <property type="entry name" value="SPT16_C"/>
    <property type="match status" value="1"/>
</dbReference>
<evidence type="ECO:0000256" key="15">
    <source>
        <dbReference type="SAM" id="MobiDB-lite"/>
    </source>
</evidence>
<feature type="compositionally biased region" description="Basic and acidic residues" evidence="15">
    <location>
        <begin position="843"/>
        <end position="862"/>
    </location>
</feature>
<feature type="region of interest" description="Disordered" evidence="15">
    <location>
        <begin position="1308"/>
        <end position="1411"/>
    </location>
</feature>
<dbReference type="InterPro" id="IPR036005">
    <property type="entry name" value="Creatinase/aminopeptidase-like"/>
</dbReference>
<dbReference type="PANTHER" id="PTHR13980">
    <property type="entry name" value="CDC68 RELATED"/>
    <property type="match status" value="1"/>
</dbReference>
<comment type="function">
    <text evidence="14">Component of the FACT complex, a general chromatin factor that acts to reorganize nucleosomes. The FACT complex is involved in multiple processes that require DNA as a template such as mRNA elongation, DNA replication and DNA repair. During transcription elongation the FACT complex acts as a histone chaperone that both destabilizes and restores nucleosomal structure. It facilitates the passage of RNA polymerase II and transcription by promoting the dissociation of one histone H2A-H2B dimer from the nucleosome, then subsequently promotes the reestablishment of the nucleosome following the passage of RNA polymerase II.</text>
</comment>
<evidence type="ECO:0000256" key="13">
    <source>
        <dbReference type="ARBA" id="ARBA00023242"/>
    </source>
</evidence>
<keyword evidence="13 14" id="KW-0539">Nucleus</keyword>
<feature type="region of interest" description="Disordered" evidence="15">
    <location>
        <begin position="1133"/>
        <end position="1154"/>
    </location>
</feature>
<dbReference type="InterPro" id="IPR029149">
    <property type="entry name" value="Creatin/AminoP/Spt16_N"/>
</dbReference>
<dbReference type="Pfam" id="PF01217">
    <property type="entry name" value="Clat_adaptor_s"/>
    <property type="match status" value="1"/>
</dbReference>
<evidence type="ECO:0000256" key="12">
    <source>
        <dbReference type="ARBA" id="ARBA00023204"/>
    </source>
</evidence>
<dbReference type="InterPro" id="IPR028565">
    <property type="entry name" value="MHD"/>
</dbReference>
<evidence type="ECO:0000256" key="4">
    <source>
        <dbReference type="ARBA" id="ARBA00022454"/>
    </source>
</evidence>
<evidence type="ECO:0000256" key="2">
    <source>
        <dbReference type="ARBA" id="ARBA00010779"/>
    </source>
</evidence>
<reference evidence="18" key="1">
    <citation type="journal article" date="2018" name="Algal Res.">
        <title>Characterization of plant carbon substrate utilization by Auxenochlorella protothecoides.</title>
        <authorList>
            <person name="Vogler B.W."/>
            <person name="Starkenburg S.R."/>
            <person name="Sudasinghe N."/>
            <person name="Schambach J.Y."/>
            <person name="Rollin J.A."/>
            <person name="Pattathil S."/>
            <person name="Barry A.N."/>
        </authorList>
    </citation>
    <scope>NUCLEOTIDE SEQUENCE [LARGE SCALE GENOMIC DNA]</scope>
    <source>
        <strain evidence="18">UTEX 25</strain>
    </source>
</reference>
<feature type="non-terminal residue" evidence="17">
    <location>
        <position position="1"/>
    </location>
</feature>
<keyword evidence="11 14" id="KW-0804">Transcription</keyword>
<evidence type="ECO:0000256" key="1">
    <source>
        <dbReference type="ARBA" id="ARBA00004308"/>
    </source>
</evidence>
<dbReference type="Pfam" id="PF14826">
    <property type="entry name" value="FACT-Spt16_Nlob"/>
    <property type="match status" value="1"/>
</dbReference>
<dbReference type="PROSITE" id="PS00990">
    <property type="entry name" value="CLAT_ADAPTOR_M_1"/>
    <property type="match status" value="1"/>
</dbReference>
<dbReference type="Gene3D" id="2.30.29.30">
    <property type="entry name" value="Pleckstrin-homology domain (PH domain)/Phosphotyrosine-binding domain (PTB)"/>
    <property type="match status" value="1"/>
</dbReference>
<dbReference type="FunFam" id="3.30.450.60:FF:000002">
    <property type="entry name" value="AP-2 complex subunit mu, putative"/>
    <property type="match status" value="1"/>
</dbReference>
<comment type="subcellular location">
    <subcellularLocation>
        <location evidence="1">Endomembrane system</location>
    </subcellularLocation>
    <subcellularLocation>
        <location evidence="14">Nucleus</location>
    </subcellularLocation>
    <subcellularLocation>
        <location evidence="14">Chromosome</location>
    </subcellularLocation>
</comment>
<feature type="compositionally biased region" description="Acidic residues" evidence="15">
    <location>
        <begin position="1319"/>
        <end position="1376"/>
    </location>
</feature>
<evidence type="ECO:0000256" key="14">
    <source>
        <dbReference type="RuleBase" id="RU367052"/>
    </source>
</evidence>
<dbReference type="Pfam" id="PF08644">
    <property type="entry name" value="SPT16"/>
    <property type="match status" value="1"/>
</dbReference>
<dbReference type="InterPro" id="IPR013719">
    <property type="entry name" value="RTT106/SPT16-like_middle_dom"/>
</dbReference>
<dbReference type="Pfam" id="PF00928">
    <property type="entry name" value="Adap_comp_sub"/>
    <property type="match status" value="1"/>
</dbReference>
<dbReference type="GO" id="GO:0006281">
    <property type="term" value="P:DNA repair"/>
    <property type="evidence" value="ECO:0007669"/>
    <property type="project" value="UniProtKB-UniRule"/>
</dbReference>
<evidence type="ECO:0000256" key="10">
    <source>
        <dbReference type="ARBA" id="ARBA00023136"/>
    </source>
</evidence>
<dbReference type="GO" id="GO:0030131">
    <property type="term" value="C:clathrin adaptor complex"/>
    <property type="evidence" value="ECO:0007669"/>
    <property type="project" value="InterPro"/>
</dbReference>
<dbReference type="InterPro" id="IPR036168">
    <property type="entry name" value="AP2_Mu_C_sf"/>
</dbReference>
<protein>
    <recommendedName>
        <fullName evidence="14">FACT complex subunit</fullName>
    </recommendedName>
</protein>
<organism evidence="17 18">
    <name type="scientific">Auxenochlorella protothecoides</name>
    <name type="common">Green microalga</name>
    <name type="synonym">Chlorella protothecoides</name>
    <dbReference type="NCBI Taxonomy" id="3075"/>
    <lineage>
        <taxon>Eukaryota</taxon>
        <taxon>Viridiplantae</taxon>
        <taxon>Chlorophyta</taxon>
        <taxon>core chlorophytes</taxon>
        <taxon>Trebouxiophyceae</taxon>
        <taxon>Chlorellales</taxon>
        <taxon>Chlorellaceae</taxon>
        <taxon>Auxenochlorella</taxon>
    </lineage>
</organism>
<dbReference type="Pfam" id="PF00557">
    <property type="entry name" value="Peptidase_M24"/>
    <property type="match status" value="1"/>
</dbReference>
<dbReference type="InterPro" id="IPR040258">
    <property type="entry name" value="Spt16"/>
</dbReference>
<dbReference type="Gene3D" id="2.60.40.1170">
    <property type="entry name" value="Mu homology domain, subdomain B"/>
    <property type="match status" value="2"/>
</dbReference>
<dbReference type="CDD" id="cd14835">
    <property type="entry name" value="AP1_Mu_N"/>
    <property type="match status" value="1"/>
</dbReference>
<evidence type="ECO:0000256" key="5">
    <source>
        <dbReference type="ARBA" id="ARBA00022705"/>
    </source>
</evidence>
<accession>A0A3M7KS82</accession>
<comment type="caution">
    <text evidence="17">The sequence shown here is derived from an EMBL/GenBank/DDBJ whole genome shotgun (WGS) entry which is preliminary data.</text>
</comment>
<dbReference type="PANTHER" id="PTHR13980:SF15">
    <property type="entry name" value="FACT COMPLEX SUBUNIT SPT16"/>
    <property type="match status" value="1"/>
</dbReference>
<evidence type="ECO:0000256" key="3">
    <source>
        <dbReference type="ARBA" id="ARBA00022448"/>
    </source>
</evidence>
<dbReference type="PROSITE" id="PS51072">
    <property type="entry name" value="MHD"/>
    <property type="match status" value="1"/>
</dbReference>
<keyword evidence="8 14" id="KW-0805">Transcription regulation</keyword>
<sequence length="1411" mass="156287">RIAMSSISALFLLDSKGKPVLSRDYRGDIPLRAVDRFITKLNEVEETGKSSPVLVDDGTCFVFVQYSNLYLLAMSRTNVNAAAILVFLHKLIEIFKQYFTEVEEESLRDNFVIAYELLDEVMDYGYPQFTEGKILSEYIKTDAHKLAVQPRPPMAVTNAVSWRTEGLVYKKNEVFLDVVEAVNLLVNSNGSVVRSEVVGALKMRTYLSGMPECKLGLNDKVLFDVQGRSGRQKAVDLEDIKFHQCVRLANFERDRTISFIPPDGAFDLMTYRLSQNVKPLIWVECAVERHSRSRTEYLVKARSQFKERSAATSVEISLPIPADAISPTFRTSQGSAVYVPERDALVWKIKNFPGGREFLLRCKFGLPSGAAEDESQGRMPPIKVKFEVPYFTVSGIQVRYLKVIERSGYQALPWASPSWNGATALAIVTGQPTEEIRYYTSSSLHLWLLGYEFTGTILVLTKTELHALAGSKKTDLLGPLAPAAEAAGVKLVLHTKPRKEDGAAQMQSLLDALKGSGEVGTVTVGTLPKEKPTGATAEAWLARLLQADLATVDASAGLAHAMAVKDEDEVKNVKKAAFLASGVLTQFMVKEIEGVIDNEEKVRHSKIAEKTEDTILNPSKINIKLKADAIDVAYPPILQSGGTYDPKLSAGSNDDTLSYDVILCQVGARYASYCATVGRTLFVNPTPRQEAEYAALRAAHAAAIAALVEGAPLSAAHAAAVAALDERGQGALVEALGKNVRAGTTFHVAVGATGLRQPAPDGEECAEQTYAILLADTVVVRGGGQSPEVATIAASKDWEEVAYFLNDDEEEEEAEGEGGSGGKGGGRTLQPLDPQDLAGRRSQRTEQVDFRLRDEERRRQQENQEALLDRVNQATLNMLTKQGDGAGGGGRAGRKVSDIVAYASAAEMATNGTLTVQADTRKECILVPIYGVMVPFHVLTVKNATLNQDGDHAFIRVTFNYGGAYEPTAKFPGAAFLKELTFRSSDPRHAAKVVQEIKTMRSMVLQRDKEHAERATLVAQERLIRGKVRVSVGMRARVYSLPDLWMRPAFGGKGRKAAGELQAHANGFRYTSGRGEEVDVMYRNIKHAFFQPAQNEMITLVHFHLIHPIMVGKKKTMDVQFYTEVMDSVQTLEAGRRSAHDPDEIEDEQRERERRNQINHQFSQFVKRVQTNIWEREFPDLNLEFEVPFRELGFDGVPARTTCFIMPTVNCLVELTEMPFTVITLAGVNVVNLERVGFNLRNFDLVIIWKDLDRDVGRIDAIQSKALDTIKDWLTSVDIKYYESKVNLNWKNILKSIKEDPEGFIHSGGWSFLDTSQTDSEEEAEEESEFSPTEGEEESDDDDSSEDESLVDSDEDEEGSDFDEEEEEGMDWDELEKEAAREDKAHHHSEDEDDERPRKRKGEGGAAAGSK</sequence>
<keyword evidence="7" id="KW-0653">Protein transport</keyword>
<dbReference type="Gene3D" id="3.30.450.60">
    <property type="match status" value="1"/>
</dbReference>
<comment type="similarity">
    <text evidence="2 14">Belongs to the peptidase M24 family. SPT16 subfamily.</text>
</comment>
<dbReference type="InterPro" id="IPR029148">
    <property type="entry name" value="FACT-SPT16_Nlobe"/>
</dbReference>
<keyword evidence="4 14" id="KW-0158">Chromosome</keyword>
<feature type="region of interest" description="Disordered" evidence="15">
    <location>
        <begin position="809"/>
        <end position="867"/>
    </location>
</feature>
<comment type="subunit">
    <text evidence="14">Component of the FACT complex.</text>
</comment>
<keyword evidence="3" id="KW-0813">Transport</keyword>
<dbReference type="SMART" id="SM01286">
    <property type="entry name" value="SPT16"/>
    <property type="match status" value="1"/>
</dbReference>
<dbReference type="Gene3D" id="3.90.230.10">
    <property type="entry name" value="Creatinase/methionine aminopeptidase superfamily"/>
    <property type="match status" value="1"/>
</dbReference>
<dbReference type="InterPro" id="IPR000994">
    <property type="entry name" value="Pept_M24"/>
</dbReference>
<dbReference type="Gene3D" id="3.40.350.10">
    <property type="entry name" value="Creatinase/prolidase N-terminal domain"/>
    <property type="match status" value="1"/>
</dbReference>
<feature type="compositionally biased region" description="Gly residues" evidence="15">
    <location>
        <begin position="817"/>
        <end position="827"/>
    </location>
</feature>
<dbReference type="InterPro" id="IPR001392">
    <property type="entry name" value="Clathrin_mu"/>
</dbReference>
<dbReference type="GO" id="GO:0016192">
    <property type="term" value="P:vesicle-mediated transport"/>
    <property type="evidence" value="ECO:0007669"/>
    <property type="project" value="InterPro"/>
</dbReference>
<dbReference type="InterPro" id="IPR022775">
    <property type="entry name" value="AP_mu_sigma_su"/>
</dbReference>
<evidence type="ECO:0000256" key="6">
    <source>
        <dbReference type="ARBA" id="ARBA00022763"/>
    </source>
</evidence>
<evidence type="ECO:0000256" key="8">
    <source>
        <dbReference type="ARBA" id="ARBA00023015"/>
    </source>
</evidence>
<dbReference type="PRINTS" id="PR00314">
    <property type="entry name" value="CLATHRINADPT"/>
</dbReference>
<feature type="domain" description="MHD" evidence="16">
    <location>
        <begin position="171"/>
        <end position="428"/>
    </location>
</feature>
<dbReference type="InterPro" id="IPR018240">
    <property type="entry name" value="Clathrin_mu_CS"/>
</dbReference>
<dbReference type="Gene3D" id="2.30.29.150">
    <property type="match status" value="1"/>
</dbReference>
<keyword evidence="5 14" id="KW-0235">DNA replication</keyword>
<evidence type="ECO:0000313" key="18">
    <source>
        <dbReference type="Proteomes" id="UP000279271"/>
    </source>
</evidence>
<dbReference type="PROSITE" id="PS00991">
    <property type="entry name" value="CLAT_ADAPTOR_M_2"/>
    <property type="match status" value="1"/>
</dbReference>
<evidence type="ECO:0000313" key="17">
    <source>
        <dbReference type="EMBL" id="RMZ52709.1"/>
    </source>
</evidence>
<dbReference type="SUPFAM" id="SSF64356">
    <property type="entry name" value="SNARE-like"/>
    <property type="match status" value="1"/>
</dbReference>
<dbReference type="SMART" id="SM01287">
    <property type="entry name" value="Rtt106"/>
    <property type="match status" value="1"/>
</dbReference>
<dbReference type="Pfam" id="PF08512">
    <property type="entry name" value="Rttp106-like_middle"/>
    <property type="match status" value="1"/>
</dbReference>
<dbReference type="GO" id="GO:0012505">
    <property type="term" value="C:endomembrane system"/>
    <property type="evidence" value="ECO:0007669"/>
    <property type="project" value="UniProtKB-SubCell"/>
</dbReference>
<dbReference type="EMBL" id="QOKY01000202">
    <property type="protein sequence ID" value="RMZ52709.1"/>
    <property type="molecule type" value="Genomic_DNA"/>
</dbReference>
<gene>
    <name evidence="17" type="ORF">APUTEX25_000828</name>
</gene>
<dbReference type="FunFam" id="2.30.29.30:FF:000017">
    <property type="entry name" value="FACT complex subunit SPT16"/>
    <property type="match status" value="1"/>
</dbReference>
<dbReference type="Gene3D" id="2.30.29.210">
    <property type="entry name" value="FACT complex subunit Spt16p/Cdc68p"/>
    <property type="match status" value="1"/>
</dbReference>
<dbReference type="SUPFAM" id="SSF55920">
    <property type="entry name" value="Creatinase/aminopeptidase"/>
    <property type="match status" value="1"/>
</dbReference>
<dbReference type="SMART" id="SM01285">
    <property type="entry name" value="FACT-Spt16_Nlob"/>
    <property type="match status" value="1"/>
</dbReference>
<dbReference type="InterPro" id="IPR048969">
    <property type="entry name" value="FACT_SPT16_C"/>
</dbReference>
<proteinExistence type="inferred from homology"/>
<dbReference type="InterPro" id="IPR056595">
    <property type="entry name" value="Fact-SPT16_PH"/>
</dbReference>
<dbReference type="GO" id="GO:0006368">
    <property type="term" value="P:transcription elongation by RNA polymerase II"/>
    <property type="evidence" value="ECO:0007669"/>
    <property type="project" value="TreeGrafter"/>
</dbReference>
<dbReference type="GO" id="GO:0006886">
    <property type="term" value="P:intracellular protein transport"/>
    <property type="evidence" value="ECO:0007669"/>
    <property type="project" value="InterPro"/>
</dbReference>